<evidence type="ECO:0000256" key="2">
    <source>
        <dbReference type="SAM" id="Phobius"/>
    </source>
</evidence>
<sequence>MSYVSSAFLAELPFAFQLATGLSLCLILLGCFKCSRFARRERHLASRHGGVHRDWPAALLVRNLCISPTVSSIAEARAVLAAPGPWHRQYFDQNAFAPDARHDAFFQRINAALDNVLEPFKQELAENLRAKLYHQLPRVFLEGDVPFDVPLAQIIGAAYIAADLTSRLQELGKEIAQRWTPRKMETQRVYDPEVFEKWVKNVLDKRLKEMLTMMDQDGHPDWSQGAEPLQSQDREPEDSEEPSL</sequence>
<dbReference type="AlphaFoldDB" id="A0A0D7B4W6"/>
<accession>A0A0D7B4W6</accession>
<keyword evidence="4" id="KW-1185">Reference proteome</keyword>
<reference evidence="3 4" key="1">
    <citation type="journal article" date="2015" name="Fungal Genet. Biol.">
        <title>Evolution of novel wood decay mechanisms in Agaricales revealed by the genome sequences of Fistulina hepatica and Cylindrobasidium torrendii.</title>
        <authorList>
            <person name="Floudas D."/>
            <person name="Held B.W."/>
            <person name="Riley R."/>
            <person name="Nagy L.G."/>
            <person name="Koehler G."/>
            <person name="Ransdell A.S."/>
            <person name="Younus H."/>
            <person name="Chow J."/>
            <person name="Chiniquy J."/>
            <person name="Lipzen A."/>
            <person name="Tritt A."/>
            <person name="Sun H."/>
            <person name="Haridas S."/>
            <person name="LaButti K."/>
            <person name="Ohm R.A."/>
            <person name="Kues U."/>
            <person name="Blanchette R.A."/>
            <person name="Grigoriev I.V."/>
            <person name="Minto R.E."/>
            <person name="Hibbett D.S."/>
        </authorList>
    </citation>
    <scope>NUCLEOTIDE SEQUENCE [LARGE SCALE GENOMIC DNA]</scope>
    <source>
        <strain evidence="3 4">FP15055 ss-10</strain>
    </source>
</reference>
<gene>
    <name evidence="3" type="ORF">CYLTODRAFT_492471</name>
</gene>
<dbReference type="Proteomes" id="UP000054007">
    <property type="component" value="Unassembled WGS sequence"/>
</dbReference>
<evidence type="ECO:0000313" key="4">
    <source>
        <dbReference type="Proteomes" id="UP000054007"/>
    </source>
</evidence>
<keyword evidence="2" id="KW-0812">Transmembrane</keyword>
<proteinExistence type="predicted"/>
<dbReference type="EMBL" id="KN880598">
    <property type="protein sequence ID" value="KIY65240.1"/>
    <property type="molecule type" value="Genomic_DNA"/>
</dbReference>
<keyword evidence="2" id="KW-1133">Transmembrane helix</keyword>
<feature type="compositionally biased region" description="Acidic residues" evidence="1">
    <location>
        <begin position="235"/>
        <end position="244"/>
    </location>
</feature>
<evidence type="ECO:0000313" key="3">
    <source>
        <dbReference type="EMBL" id="KIY65240.1"/>
    </source>
</evidence>
<protein>
    <submittedName>
        <fullName evidence="3">Uncharacterized protein</fullName>
    </submittedName>
</protein>
<keyword evidence="2" id="KW-0472">Membrane</keyword>
<name>A0A0D7B4W6_9AGAR</name>
<feature type="transmembrane region" description="Helical" evidence="2">
    <location>
        <begin position="12"/>
        <end position="32"/>
    </location>
</feature>
<feature type="region of interest" description="Disordered" evidence="1">
    <location>
        <begin position="215"/>
        <end position="244"/>
    </location>
</feature>
<evidence type="ECO:0000256" key="1">
    <source>
        <dbReference type="SAM" id="MobiDB-lite"/>
    </source>
</evidence>
<organism evidence="3 4">
    <name type="scientific">Cylindrobasidium torrendii FP15055 ss-10</name>
    <dbReference type="NCBI Taxonomy" id="1314674"/>
    <lineage>
        <taxon>Eukaryota</taxon>
        <taxon>Fungi</taxon>
        <taxon>Dikarya</taxon>
        <taxon>Basidiomycota</taxon>
        <taxon>Agaricomycotina</taxon>
        <taxon>Agaricomycetes</taxon>
        <taxon>Agaricomycetidae</taxon>
        <taxon>Agaricales</taxon>
        <taxon>Marasmiineae</taxon>
        <taxon>Physalacriaceae</taxon>
        <taxon>Cylindrobasidium</taxon>
    </lineage>
</organism>